<evidence type="ECO:0000259" key="5">
    <source>
        <dbReference type="Pfam" id="PF04548"/>
    </source>
</evidence>
<dbReference type="GO" id="GO:0005525">
    <property type="term" value="F:GTP binding"/>
    <property type="evidence" value="ECO:0007669"/>
    <property type="project" value="UniProtKB-KW"/>
</dbReference>
<dbReference type="SUPFAM" id="SSF52540">
    <property type="entry name" value="P-loop containing nucleoside triphosphate hydrolases"/>
    <property type="match status" value="1"/>
</dbReference>
<dbReference type="GeneTree" id="ENSGT01120000271858"/>
<organism evidence="6 7">
    <name type="scientific">Scleropages formosus</name>
    <name type="common">Asian bonytongue</name>
    <name type="synonym">Osteoglossum formosum</name>
    <dbReference type="NCBI Taxonomy" id="113540"/>
    <lineage>
        <taxon>Eukaryota</taxon>
        <taxon>Metazoa</taxon>
        <taxon>Chordata</taxon>
        <taxon>Craniata</taxon>
        <taxon>Vertebrata</taxon>
        <taxon>Euteleostomi</taxon>
        <taxon>Actinopterygii</taxon>
        <taxon>Neopterygii</taxon>
        <taxon>Teleostei</taxon>
        <taxon>Osteoglossocephala</taxon>
        <taxon>Osteoglossomorpha</taxon>
        <taxon>Osteoglossiformes</taxon>
        <taxon>Osteoglossidae</taxon>
        <taxon>Scleropages</taxon>
    </lineage>
</organism>
<reference evidence="6" key="3">
    <citation type="submission" date="2025-09" db="UniProtKB">
        <authorList>
            <consortium name="Ensembl"/>
        </authorList>
    </citation>
    <scope>IDENTIFICATION</scope>
</reference>
<sequence>MKYCLKLCVIMKYQNKNPLRTVLIRKTGSGKSAAGNTILQKEAFLSKMSSKSVTSECRKAVRDEIGKCISLSAPGPHVFLLVLELGHFTEEEKKTVEEYIVMLFTHGDKLHGEPIEEFINDGDDDLRICVDKCGGRYHVFNNNSENQKQVTELLDKIDKMVKSYDGCFHTNEMFQEAEAAIRKEQERLMMLRDEEIQRFKAEITAKYEREKEEMRKRMEEERNNLEWNREQI</sequence>
<evidence type="ECO:0000256" key="3">
    <source>
        <dbReference type="ARBA" id="ARBA00023134"/>
    </source>
</evidence>
<dbReference type="InterPro" id="IPR006703">
    <property type="entry name" value="G_AIG1"/>
</dbReference>
<dbReference type="Pfam" id="PF04548">
    <property type="entry name" value="AIG1"/>
    <property type="match status" value="1"/>
</dbReference>
<keyword evidence="7" id="KW-1185">Reference proteome</keyword>
<keyword evidence="2" id="KW-0547">Nucleotide-binding</keyword>
<evidence type="ECO:0000313" key="7">
    <source>
        <dbReference type="Proteomes" id="UP000694397"/>
    </source>
</evidence>
<dbReference type="Gene3D" id="3.40.50.300">
    <property type="entry name" value="P-loop containing nucleotide triphosphate hydrolases"/>
    <property type="match status" value="2"/>
</dbReference>
<keyword evidence="3" id="KW-0342">GTP-binding</keyword>
<dbReference type="InterPro" id="IPR027417">
    <property type="entry name" value="P-loop_NTPase"/>
</dbReference>
<keyword evidence="4" id="KW-0175">Coiled coil</keyword>
<evidence type="ECO:0000313" key="6">
    <source>
        <dbReference type="Ensembl" id="ENSSFOP00015007887.2"/>
    </source>
</evidence>
<feature type="domain" description="AIG1-type G" evidence="5">
    <location>
        <begin position="60"/>
        <end position="182"/>
    </location>
</feature>
<dbReference type="PANTHER" id="PTHR10903:SF170">
    <property type="entry name" value="GTPASE IMAP FAMILY MEMBER 7"/>
    <property type="match status" value="1"/>
</dbReference>
<accession>A0A8C9R979</accession>
<comment type="similarity">
    <text evidence="1">Belongs to the TRAFAC class TrmE-Era-EngA-EngB-Septin-like GTPase superfamily. AIG1/Toc34/Toc159-like paraseptin GTPase family. IAN subfamily.</text>
</comment>
<proteinExistence type="inferred from homology"/>
<dbReference type="PANTHER" id="PTHR10903">
    <property type="entry name" value="GTPASE, IMAP FAMILY MEMBER-RELATED"/>
    <property type="match status" value="1"/>
</dbReference>
<evidence type="ECO:0000256" key="2">
    <source>
        <dbReference type="ARBA" id="ARBA00022741"/>
    </source>
</evidence>
<dbReference type="Proteomes" id="UP000694397">
    <property type="component" value="Chromosome 3"/>
</dbReference>
<reference evidence="6" key="2">
    <citation type="submission" date="2025-08" db="UniProtKB">
        <authorList>
            <consortium name="Ensembl"/>
        </authorList>
    </citation>
    <scope>IDENTIFICATION</scope>
</reference>
<evidence type="ECO:0000256" key="1">
    <source>
        <dbReference type="ARBA" id="ARBA00008535"/>
    </source>
</evidence>
<protein>
    <recommendedName>
        <fullName evidence="5">AIG1-type G domain-containing protein</fullName>
    </recommendedName>
</protein>
<reference evidence="6 7" key="1">
    <citation type="submission" date="2019-04" db="EMBL/GenBank/DDBJ databases">
        <authorList>
            <consortium name="Wellcome Sanger Institute Data Sharing"/>
        </authorList>
    </citation>
    <scope>NUCLEOTIDE SEQUENCE [LARGE SCALE GENOMIC DNA]</scope>
</reference>
<dbReference type="OrthoDB" id="8954335at2759"/>
<dbReference type="Ensembl" id="ENSSFOT00015008002.2">
    <property type="protein sequence ID" value="ENSSFOP00015007887.2"/>
    <property type="gene ID" value="ENSSFOG00015005172.2"/>
</dbReference>
<evidence type="ECO:0000256" key="4">
    <source>
        <dbReference type="SAM" id="Coils"/>
    </source>
</evidence>
<name>A0A8C9R979_SCLFO</name>
<feature type="coiled-coil region" evidence="4">
    <location>
        <begin position="174"/>
        <end position="231"/>
    </location>
</feature>
<dbReference type="AlphaFoldDB" id="A0A8C9R979"/>
<dbReference type="InterPro" id="IPR045058">
    <property type="entry name" value="GIMA/IAN/Toc"/>
</dbReference>